<dbReference type="Proteomes" id="UP000787635">
    <property type="component" value="Unassembled WGS sequence"/>
</dbReference>
<dbReference type="Pfam" id="PF09997">
    <property type="entry name" value="DUF2238"/>
    <property type="match status" value="1"/>
</dbReference>
<dbReference type="InterPro" id="IPR014509">
    <property type="entry name" value="YjdF-like"/>
</dbReference>
<evidence type="ECO:0000256" key="1">
    <source>
        <dbReference type="SAM" id="Phobius"/>
    </source>
</evidence>
<sequence>MALLTRADWRRQSRLAWACLGLVLLVAGCLWLLDRRGAALGTLAAMAGCLGLILPPRERMAVLPGRLRRLPRRLDAAPVLATLLSTPGYGLNWFHGANPYDEVVHLLSGILAGAVLAGLLHTDGRPRPRGRLALLGLGFGLGLAVAWEAFEAATGLIGSAGDTVSDIVLTTAGAAFGNVWGAAPRRPAPG</sequence>
<dbReference type="RefSeq" id="WP_168026984.1">
    <property type="nucleotide sequence ID" value="NZ_JAAVNE010000001.1"/>
</dbReference>
<accession>A0ABX1DWU1</accession>
<reference evidence="2 3" key="1">
    <citation type="submission" date="2020-03" db="EMBL/GenBank/DDBJ databases">
        <title>Roseomonas selenitidurans sp. nov. isolated from urban soil.</title>
        <authorList>
            <person name="Liu H."/>
        </authorList>
    </citation>
    <scope>NUCLEOTIDE SEQUENCE [LARGE SCALE GENOMIC DNA]</scope>
    <source>
        <strain evidence="2 3">BU-1</strain>
    </source>
</reference>
<feature type="transmembrane region" description="Helical" evidence="1">
    <location>
        <begin position="76"/>
        <end position="97"/>
    </location>
</feature>
<keyword evidence="1" id="KW-0472">Membrane</keyword>
<evidence type="ECO:0000313" key="3">
    <source>
        <dbReference type="Proteomes" id="UP000787635"/>
    </source>
</evidence>
<comment type="caution">
    <text evidence="2">The sequence shown here is derived from an EMBL/GenBank/DDBJ whole genome shotgun (WGS) entry which is preliminary data.</text>
</comment>
<name>A0ABX1DWU1_9PROT</name>
<organism evidence="2 3">
    <name type="scientific">Falsiroseomonas selenitidurans</name>
    <dbReference type="NCBI Taxonomy" id="2716335"/>
    <lineage>
        <taxon>Bacteria</taxon>
        <taxon>Pseudomonadati</taxon>
        <taxon>Pseudomonadota</taxon>
        <taxon>Alphaproteobacteria</taxon>
        <taxon>Acetobacterales</taxon>
        <taxon>Roseomonadaceae</taxon>
        <taxon>Falsiroseomonas</taxon>
    </lineage>
</organism>
<feature type="transmembrane region" description="Helical" evidence="1">
    <location>
        <begin position="39"/>
        <end position="55"/>
    </location>
</feature>
<keyword evidence="1" id="KW-0812">Transmembrane</keyword>
<keyword evidence="1" id="KW-1133">Transmembrane helix</keyword>
<proteinExistence type="predicted"/>
<gene>
    <name evidence="2" type="ORF">HEQ75_00690</name>
</gene>
<evidence type="ECO:0000313" key="2">
    <source>
        <dbReference type="EMBL" id="NKC29361.1"/>
    </source>
</evidence>
<feature type="transmembrane region" description="Helical" evidence="1">
    <location>
        <begin position="103"/>
        <end position="120"/>
    </location>
</feature>
<protein>
    <recommendedName>
        <fullName evidence="4">VanZ-like domain-containing protein</fullName>
    </recommendedName>
</protein>
<feature type="transmembrane region" description="Helical" evidence="1">
    <location>
        <begin position="132"/>
        <end position="150"/>
    </location>
</feature>
<dbReference type="PROSITE" id="PS51257">
    <property type="entry name" value="PROKAR_LIPOPROTEIN"/>
    <property type="match status" value="1"/>
</dbReference>
<evidence type="ECO:0008006" key="4">
    <source>
        <dbReference type="Google" id="ProtNLM"/>
    </source>
</evidence>
<keyword evidence="3" id="KW-1185">Reference proteome</keyword>
<feature type="transmembrane region" description="Helical" evidence="1">
    <location>
        <begin position="15"/>
        <end position="33"/>
    </location>
</feature>
<dbReference type="EMBL" id="JAAVNE010000001">
    <property type="protein sequence ID" value="NKC29361.1"/>
    <property type="molecule type" value="Genomic_DNA"/>
</dbReference>